<reference evidence="2" key="1">
    <citation type="submission" date="2014-09" db="EMBL/GenBank/DDBJ databases">
        <title>Genome sequence of the luminous mushroom Mycena chlorophos for searching fungal bioluminescence genes.</title>
        <authorList>
            <person name="Tanaka Y."/>
            <person name="Kasuga D."/>
            <person name="Oba Y."/>
            <person name="Hase S."/>
            <person name="Sato K."/>
            <person name="Oba Y."/>
            <person name="Sakakibara Y."/>
        </authorList>
    </citation>
    <scope>NUCLEOTIDE SEQUENCE</scope>
</reference>
<keyword evidence="3" id="KW-1185">Reference proteome</keyword>
<feature type="compositionally biased region" description="Polar residues" evidence="1">
    <location>
        <begin position="9"/>
        <end position="18"/>
    </location>
</feature>
<dbReference type="InterPro" id="IPR022024">
    <property type="entry name" value="DUF3602"/>
</dbReference>
<feature type="compositionally biased region" description="Basic and acidic residues" evidence="1">
    <location>
        <begin position="42"/>
        <end position="52"/>
    </location>
</feature>
<evidence type="ECO:0000256" key="1">
    <source>
        <dbReference type="SAM" id="MobiDB-lite"/>
    </source>
</evidence>
<dbReference type="Proteomes" id="UP000815677">
    <property type="component" value="Unassembled WGS sequence"/>
</dbReference>
<evidence type="ECO:0000313" key="3">
    <source>
        <dbReference type="Proteomes" id="UP000815677"/>
    </source>
</evidence>
<dbReference type="EMBL" id="DF849328">
    <property type="protein sequence ID" value="GAT56691.1"/>
    <property type="molecule type" value="Genomic_DNA"/>
</dbReference>
<gene>
    <name evidence="2" type="ORF">MCHLO_13318</name>
</gene>
<sequence>MPSIPPPVQQANSGNSNGAARRTLSVVSGRISALSASLRMARSPEPDEERVGSVESTEPSRGPAAGYFSGRAGLGNHHSPAESALDEQEFPWPRGRQRTRGSHSVGRGGYGNIATAHSHTGGDWAYSAHEQEILAAHAEARRVAMPIGRGGYGNIAHARALAAEAEAAAARSHSVDPVNAPMSMSFRVPLPVPGYGDRQRGQRSMLNGHKRRGQRDDSDAESDSDFD</sequence>
<feature type="compositionally biased region" description="Low complexity" evidence="1">
    <location>
        <begin position="32"/>
        <end position="41"/>
    </location>
</feature>
<dbReference type="InterPro" id="IPR053203">
    <property type="entry name" value="Cisplatin_resist-associated"/>
</dbReference>
<dbReference type="PANTHER" id="PTHR34693:SF1">
    <property type="entry name" value="PROTEIN PAR32"/>
    <property type="match status" value="1"/>
</dbReference>
<accession>A0ABQ0M003</accession>
<evidence type="ECO:0000313" key="2">
    <source>
        <dbReference type="EMBL" id="GAT56691.1"/>
    </source>
</evidence>
<feature type="region of interest" description="Disordered" evidence="1">
    <location>
        <begin position="190"/>
        <end position="227"/>
    </location>
</feature>
<feature type="compositionally biased region" description="Acidic residues" evidence="1">
    <location>
        <begin position="218"/>
        <end position="227"/>
    </location>
</feature>
<dbReference type="PANTHER" id="PTHR34693">
    <property type="entry name" value="PROTEIN PAR32"/>
    <property type="match status" value="1"/>
</dbReference>
<feature type="region of interest" description="Disordered" evidence="1">
    <location>
        <begin position="1"/>
        <end position="116"/>
    </location>
</feature>
<proteinExistence type="predicted"/>
<name>A0ABQ0M003_MYCCL</name>
<organism evidence="2 3">
    <name type="scientific">Mycena chlorophos</name>
    <name type="common">Agaric fungus</name>
    <name type="synonym">Agaricus chlorophos</name>
    <dbReference type="NCBI Taxonomy" id="658473"/>
    <lineage>
        <taxon>Eukaryota</taxon>
        <taxon>Fungi</taxon>
        <taxon>Dikarya</taxon>
        <taxon>Basidiomycota</taxon>
        <taxon>Agaricomycotina</taxon>
        <taxon>Agaricomycetes</taxon>
        <taxon>Agaricomycetidae</taxon>
        <taxon>Agaricales</taxon>
        <taxon>Marasmiineae</taxon>
        <taxon>Mycenaceae</taxon>
        <taxon>Mycena</taxon>
    </lineage>
</organism>
<dbReference type="Pfam" id="PF12223">
    <property type="entry name" value="DUF3602"/>
    <property type="match status" value="1"/>
</dbReference>
<protein>
    <submittedName>
        <fullName evidence="2">Uncharacterized protein</fullName>
    </submittedName>
</protein>